<accession>A0A427YKV5</accession>
<keyword evidence="2" id="KW-0732">Signal</keyword>
<sequence>MSFFDPIDFGAKADGSTSDTRSIQSAIDAAFNNGGGIVLFRSGKTYVSGSLVLKSNVTLHLEQGSLLKCSTNWADITELWPGGPQQPTHWEQIHSGIFLTAKRGTQNVAITGLGTIDGSGEHYRGPDRGTTYEVIDNRPFLLFFVGVIGVTVKDATFRESAFWTIRLSGCEDVLITGARIRGNLRMPNCDGIDLDRCRRCRVSDCDIICADDGVSIKGCREFAEFGAGEDIVVTNCTIVTKSSALVVGVEANAPLRNITFSNCVIRNSNRGLSVNLGEDSVFENIIFSNIFIETRVWGHQWWGRGEPIYLSVTPWTKPEDSGVARNIRFNNITCRSECGVYIAADKLGQAENVFLDNVSVQLGPWSGSTHPEEQGGFFDRRPTCGDREIYKPDEGIAGFHLENVRGARLTNCTVSWAEPEGSRSDWLTNGLWARGCEDLYLSGFGGTAARAGLKAIDTA</sequence>
<evidence type="ECO:0000256" key="7">
    <source>
        <dbReference type="RuleBase" id="RU361169"/>
    </source>
</evidence>
<dbReference type="Pfam" id="PF12708">
    <property type="entry name" value="Pect-lyase_RHGA_epim"/>
    <property type="match status" value="1"/>
</dbReference>
<name>A0A427YKV5_9TREE</name>
<evidence type="ECO:0000313" key="10">
    <source>
        <dbReference type="Proteomes" id="UP000279259"/>
    </source>
</evidence>
<feature type="domain" description="Rhamnogalacturonase A/B/Epimerase-like pectate lyase" evidence="8">
    <location>
        <begin position="8"/>
        <end position="59"/>
    </location>
</feature>
<proteinExistence type="inferred from homology"/>
<evidence type="ECO:0000313" key="9">
    <source>
        <dbReference type="EMBL" id="RSH91699.1"/>
    </source>
</evidence>
<dbReference type="InterPro" id="IPR006626">
    <property type="entry name" value="PbH1"/>
</dbReference>
<keyword evidence="6" id="KW-0961">Cell wall biogenesis/degradation</keyword>
<dbReference type="STRING" id="1890683.A0A427YKV5"/>
<dbReference type="PANTHER" id="PTHR31339:SF9">
    <property type="entry name" value="PLASMIN AND FIBRONECTIN-BINDING PROTEIN A"/>
    <property type="match status" value="1"/>
</dbReference>
<dbReference type="OrthoDB" id="1046782at2759"/>
<evidence type="ECO:0000256" key="2">
    <source>
        <dbReference type="ARBA" id="ARBA00022729"/>
    </source>
</evidence>
<dbReference type="Pfam" id="PF00295">
    <property type="entry name" value="Glyco_hydro_28"/>
    <property type="match status" value="1"/>
</dbReference>
<keyword evidence="5 7" id="KW-0326">Glycosidase</keyword>
<comment type="similarity">
    <text evidence="1 7">Belongs to the glycosyl hydrolase 28 family.</text>
</comment>
<keyword evidence="4 7" id="KW-0378">Hydrolase</keyword>
<evidence type="ECO:0000256" key="5">
    <source>
        <dbReference type="ARBA" id="ARBA00023295"/>
    </source>
</evidence>
<dbReference type="InterPro" id="IPR000743">
    <property type="entry name" value="Glyco_hydro_28"/>
</dbReference>
<dbReference type="SMART" id="SM00710">
    <property type="entry name" value="PbH1"/>
    <property type="match status" value="4"/>
</dbReference>
<dbReference type="InterPro" id="IPR011050">
    <property type="entry name" value="Pectin_lyase_fold/virulence"/>
</dbReference>
<keyword evidence="3" id="KW-0677">Repeat</keyword>
<dbReference type="SUPFAM" id="SSF51126">
    <property type="entry name" value="Pectin lyase-like"/>
    <property type="match status" value="1"/>
</dbReference>
<dbReference type="InterPro" id="IPR012334">
    <property type="entry name" value="Pectin_lyas_fold"/>
</dbReference>
<evidence type="ECO:0000256" key="1">
    <source>
        <dbReference type="ARBA" id="ARBA00008834"/>
    </source>
</evidence>
<dbReference type="InterPro" id="IPR051801">
    <property type="entry name" value="GH28_Enzymes"/>
</dbReference>
<dbReference type="AlphaFoldDB" id="A0A427YKV5"/>
<comment type="caution">
    <text evidence="9">The sequence shown here is derived from an EMBL/GenBank/DDBJ whole genome shotgun (WGS) entry which is preliminary data.</text>
</comment>
<reference evidence="9 10" key="1">
    <citation type="submission" date="2018-11" db="EMBL/GenBank/DDBJ databases">
        <title>Genome sequence of Saitozyma podzolica DSM 27192.</title>
        <authorList>
            <person name="Aliyu H."/>
            <person name="Gorte O."/>
            <person name="Ochsenreither K."/>
        </authorList>
    </citation>
    <scope>NUCLEOTIDE SEQUENCE [LARGE SCALE GENOMIC DNA]</scope>
    <source>
        <strain evidence="9 10">DSM 27192</strain>
    </source>
</reference>
<protein>
    <recommendedName>
        <fullName evidence="8">Rhamnogalacturonase A/B/Epimerase-like pectate lyase domain-containing protein</fullName>
    </recommendedName>
</protein>
<dbReference type="GO" id="GO:0045490">
    <property type="term" value="P:pectin catabolic process"/>
    <property type="evidence" value="ECO:0007669"/>
    <property type="project" value="UniProtKB-ARBA"/>
</dbReference>
<dbReference type="InterPro" id="IPR024535">
    <property type="entry name" value="RHGA/B-epi-like_pectate_lyase"/>
</dbReference>
<evidence type="ECO:0000259" key="8">
    <source>
        <dbReference type="Pfam" id="PF12708"/>
    </source>
</evidence>
<evidence type="ECO:0000256" key="6">
    <source>
        <dbReference type="ARBA" id="ARBA00023316"/>
    </source>
</evidence>
<dbReference type="Gene3D" id="2.160.20.10">
    <property type="entry name" value="Single-stranded right-handed beta-helix, Pectin lyase-like"/>
    <property type="match status" value="1"/>
</dbReference>
<keyword evidence="10" id="KW-1185">Reference proteome</keyword>
<dbReference type="GO" id="GO:0004650">
    <property type="term" value="F:polygalacturonase activity"/>
    <property type="evidence" value="ECO:0007669"/>
    <property type="project" value="InterPro"/>
</dbReference>
<organism evidence="9 10">
    <name type="scientific">Saitozyma podzolica</name>
    <dbReference type="NCBI Taxonomy" id="1890683"/>
    <lineage>
        <taxon>Eukaryota</taxon>
        <taxon>Fungi</taxon>
        <taxon>Dikarya</taxon>
        <taxon>Basidiomycota</taxon>
        <taxon>Agaricomycotina</taxon>
        <taxon>Tremellomycetes</taxon>
        <taxon>Tremellales</taxon>
        <taxon>Trimorphomycetaceae</taxon>
        <taxon>Saitozyma</taxon>
    </lineage>
</organism>
<dbReference type="EMBL" id="RSCD01000007">
    <property type="protein sequence ID" value="RSH91699.1"/>
    <property type="molecule type" value="Genomic_DNA"/>
</dbReference>
<dbReference type="GO" id="GO:0071555">
    <property type="term" value="P:cell wall organization"/>
    <property type="evidence" value="ECO:0007669"/>
    <property type="project" value="UniProtKB-KW"/>
</dbReference>
<evidence type="ECO:0000256" key="4">
    <source>
        <dbReference type="ARBA" id="ARBA00022801"/>
    </source>
</evidence>
<gene>
    <name evidence="9" type="ORF">EHS25_009068</name>
</gene>
<dbReference type="Proteomes" id="UP000279259">
    <property type="component" value="Unassembled WGS sequence"/>
</dbReference>
<dbReference type="PANTHER" id="PTHR31339">
    <property type="entry name" value="PECTIN LYASE-RELATED"/>
    <property type="match status" value="1"/>
</dbReference>
<evidence type="ECO:0000256" key="3">
    <source>
        <dbReference type="ARBA" id="ARBA00022737"/>
    </source>
</evidence>